<proteinExistence type="predicted"/>
<dbReference type="RefSeq" id="WP_047194595.1">
    <property type="nucleotide sequence ID" value="NZ_CP011371.1"/>
</dbReference>
<reference evidence="1 2" key="1">
    <citation type="submission" date="2015-05" db="EMBL/GenBank/DDBJ databases">
        <authorList>
            <person name="Tang B."/>
            <person name="Yu Y."/>
        </authorList>
    </citation>
    <scope>NUCLEOTIDE SEQUENCE [LARGE SCALE GENOMIC DNA]</scope>
    <source>
        <strain evidence="1 2">DSM 7029</strain>
    </source>
</reference>
<dbReference type="AlphaFoldDB" id="A0A0G3BHJ9"/>
<protein>
    <submittedName>
        <fullName evidence="1">Uncharacterized protein</fullName>
    </submittedName>
</protein>
<keyword evidence="2" id="KW-1185">Reference proteome</keyword>
<gene>
    <name evidence="1" type="ORF">AAW51_2121</name>
</gene>
<name>A0A0G3BHJ9_9BURK</name>
<evidence type="ECO:0000313" key="2">
    <source>
        <dbReference type="Proteomes" id="UP000035352"/>
    </source>
</evidence>
<dbReference type="STRING" id="413882.AAW51_2121"/>
<sequence length="89" mass="10134">MLERVARALTQSPIEEQEVLMKDGRPFWQLYLPDAVEALKALREPTPEMVDAFHRGFLQELHKPEKKRTSTAEAAGMRAMIDAALKEQA</sequence>
<accession>A0A0G3BHJ9</accession>
<organism evidence="1 2">
    <name type="scientific">Caldimonas brevitalea</name>
    <dbReference type="NCBI Taxonomy" id="413882"/>
    <lineage>
        <taxon>Bacteria</taxon>
        <taxon>Pseudomonadati</taxon>
        <taxon>Pseudomonadota</taxon>
        <taxon>Betaproteobacteria</taxon>
        <taxon>Burkholderiales</taxon>
        <taxon>Sphaerotilaceae</taxon>
        <taxon>Caldimonas</taxon>
    </lineage>
</organism>
<dbReference type="EMBL" id="CP011371">
    <property type="protein sequence ID" value="AKJ28812.1"/>
    <property type="molecule type" value="Genomic_DNA"/>
</dbReference>
<dbReference type="Proteomes" id="UP000035352">
    <property type="component" value="Chromosome"/>
</dbReference>
<evidence type="ECO:0000313" key="1">
    <source>
        <dbReference type="EMBL" id="AKJ28812.1"/>
    </source>
</evidence>
<dbReference type="KEGG" id="pbh:AAW51_2121"/>
<dbReference type="OrthoDB" id="8421424at2"/>